<dbReference type="InterPro" id="IPR022764">
    <property type="entry name" value="Peptidase_S54_rhomboid_dom"/>
</dbReference>
<evidence type="ECO:0000256" key="4">
    <source>
        <dbReference type="ARBA" id="ARBA00023136"/>
    </source>
</evidence>
<dbReference type="GeneTree" id="ENSGT00940000165977"/>
<sequence length="452" mass="48514">MNQDRLRHRQDRTTRRGRDGCANPARFNPLERGRGRFFSAEVGSSPGRVACSLRGLIGTHFVPSRYEADWAVKMLGNALRRVSRAVSDAEATGGVVLTVLVSCALSVVTGSFSSSAHSLSLESSLVLRGHVHRLLTYSFYHKDVAHLFLSIVVLVIFCSGLEKGIGTVRFLHQLLLLSTCVGLLHVLLELLLFSPSARSSVSGLIPVSLAVLGMVTISSRMRKALLLGVNVPTASLPWLLLLLVTLFVPNTVLLCNAVAVVIGEIYGMGWLSVLEMSESKACVLEKKMPFRLLKKIAGVQFVPASAEERKKTLHAICSPPPGSYPVQAYAPAPTSTPQATGSPPNSLDGWPYATYTQQNYAVPSPYSGYGFGRSFGSSHGHSHGHDCGHSHGHSHQHLASSSWTPVAPHAHSHFSPPVNMAGQFFGHLPQGTVEATTQAPVSESVLPPVLSS</sequence>
<feature type="region of interest" description="Disordered" evidence="5">
    <location>
        <begin position="1"/>
        <end position="25"/>
    </location>
</feature>
<protein>
    <recommendedName>
        <fullName evidence="7">Peptidase S54 rhomboid domain-containing protein</fullName>
    </recommendedName>
</protein>
<comment type="subcellular location">
    <subcellularLocation>
        <location evidence="1">Membrane</location>
        <topology evidence="1">Multi-pass membrane protein</topology>
    </subcellularLocation>
</comment>
<dbReference type="Pfam" id="PF01694">
    <property type="entry name" value="Rhomboid"/>
    <property type="match status" value="1"/>
</dbReference>
<dbReference type="InterPro" id="IPR035952">
    <property type="entry name" value="Rhomboid-like_sf"/>
</dbReference>
<evidence type="ECO:0000256" key="1">
    <source>
        <dbReference type="ARBA" id="ARBA00004141"/>
    </source>
</evidence>
<accession>A0A3B4CD59</accession>
<proteinExistence type="predicted"/>
<keyword evidence="3 6" id="KW-1133">Transmembrane helix</keyword>
<organism evidence="8 9">
    <name type="scientific">Pygocentrus nattereri</name>
    <name type="common">Red-bellied piranha</name>
    <dbReference type="NCBI Taxonomy" id="42514"/>
    <lineage>
        <taxon>Eukaryota</taxon>
        <taxon>Metazoa</taxon>
        <taxon>Chordata</taxon>
        <taxon>Craniata</taxon>
        <taxon>Vertebrata</taxon>
        <taxon>Euteleostomi</taxon>
        <taxon>Actinopterygii</taxon>
        <taxon>Neopterygii</taxon>
        <taxon>Teleostei</taxon>
        <taxon>Ostariophysi</taxon>
        <taxon>Characiformes</taxon>
        <taxon>Characoidei</taxon>
        <taxon>Pygocentrus</taxon>
    </lineage>
</organism>
<reference evidence="8 9" key="1">
    <citation type="submission" date="2020-10" db="EMBL/GenBank/DDBJ databases">
        <title>Pygocentrus nattereri (red-bellied piranha) genome, fPygNat1, primary haplotype.</title>
        <authorList>
            <person name="Myers G."/>
            <person name="Meyer A."/>
            <person name="Karagic N."/>
            <person name="Pippel M."/>
            <person name="Winkler S."/>
            <person name="Tracey A."/>
            <person name="Wood J."/>
            <person name="Formenti G."/>
            <person name="Howe K."/>
            <person name="Fedrigo O."/>
            <person name="Jarvis E.D."/>
        </authorList>
    </citation>
    <scope>NUCLEOTIDE SEQUENCE [LARGE SCALE GENOMIC DNA]</scope>
</reference>
<dbReference type="PANTHER" id="PTHR43066">
    <property type="entry name" value="RHOMBOID-RELATED PROTEIN"/>
    <property type="match status" value="1"/>
</dbReference>
<feature type="transmembrane region" description="Helical" evidence="6">
    <location>
        <begin position="174"/>
        <end position="193"/>
    </location>
</feature>
<dbReference type="STRING" id="42514.ENSPNAP00000008816"/>
<evidence type="ECO:0000313" key="8">
    <source>
        <dbReference type="Ensembl" id="ENSPNAP00000008816.1"/>
    </source>
</evidence>
<name>A0A3B4CD59_PYGNA</name>
<feature type="compositionally biased region" description="Basic residues" evidence="5">
    <location>
        <begin position="1"/>
        <end position="10"/>
    </location>
</feature>
<dbReference type="CTD" id="57414"/>
<keyword evidence="2 6" id="KW-0812">Transmembrane</keyword>
<keyword evidence="9" id="KW-1185">Reference proteome</keyword>
<dbReference type="Ensembl" id="ENSPNAT00000035063.2">
    <property type="protein sequence ID" value="ENSPNAP00000008816.1"/>
    <property type="gene ID" value="ENSPNAG00000014403.2"/>
</dbReference>
<dbReference type="OMA" id="NTFDGWP"/>
<dbReference type="SUPFAM" id="SSF144091">
    <property type="entry name" value="Rhomboid-like"/>
    <property type="match status" value="1"/>
</dbReference>
<evidence type="ECO:0000256" key="2">
    <source>
        <dbReference type="ARBA" id="ARBA00022692"/>
    </source>
</evidence>
<dbReference type="Proteomes" id="UP001501920">
    <property type="component" value="Chromosome 18"/>
</dbReference>
<evidence type="ECO:0000313" key="9">
    <source>
        <dbReference type="Proteomes" id="UP001501920"/>
    </source>
</evidence>
<dbReference type="GeneID" id="108442442"/>
<dbReference type="GO" id="GO:0016020">
    <property type="term" value="C:membrane"/>
    <property type="evidence" value="ECO:0007669"/>
    <property type="project" value="UniProtKB-SubCell"/>
</dbReference>
<feature type="region of interest" description="Disordered" evidence="5">
    <location>
        <begin position="377"/>
        <end position="400"/>
    </location>
</feature>
<keyword evidence="4 6" id="KW-0472">Membrane</keyword>
<feature type="domain" description="Peptidase S54 rhomboid" evidence="7">
    <location>
        <begin position="129"/>
        <end position="268"/>
    </location>
</feature>
<dbReference type="AlphaFoldDB" id="A0A3B4CD59"/>
<feature type="transmembrane region" description="Helical" evidence="6">
    <location>
        <begin position="91"/>
        <end position="112"/>
    </location>
</feature>
<reference evidence="8" key="2">
    <citation type="submission" date="2025-08" db="UniProtKB">
        <authorList>
            <consortium name="Ensembl"/>
        </authorList>
    </citation>
    <scope>IDENTIFICATION</scope>
</reference>
<dbReference type="GO" id="GO:0004252">
    <property type="term" value="F:serine-type endopeptidase activity"/>
    <property type="evidence" value="ECO:0007669"/>
    <property type="project" value="InterPro"/>
</dbReference>
<dbReference type="PANTHER" id="PTHR43066:SF12">
    <property type="entry name" value="RHOMBOID DOMAIN-CONTAINING 2"/>
    <property type="match status" value="1"/>
</dbReference>
<feature type="transmembrane region" description="Helical" evidence="6">
    <location>
        <begin position="224"/>
        <end position="245"/>
    </location>
</feature>
<reference evidence="8" key="3">
    <citation type="submission" date="2025-09" db="UniProtKB">
        <authorList>
            <consortium name="Ensembl"/>
        </authorList>
    </citation>
    <scope>IDENTIFICATION</scope>
</reference>
<evidence type="ECO:0000259" key="7">
    <source>
        <dbReference type="Pfam" id="PF01694"/>
    </source>
</evidence>
<dbReference type="OrthoDB" id="10257275at2759"/>
<feature type="transmembrane region" description="Helical" evidence="6">
    <location>
        <begin position="199"/>
        <end position="217"/>
    </location>
</feature>
<evidence type="ECO:0000256" key="6">
    <source>
        <dbReference type="SAM" id="Phobius"/>
    </source>
</evidence>
<evidence type="ECO:0000256" key="5">
    <source>
        <dbReference type="SAM" id="MobiDB-lite"/>
    </source>
</evidence>
<evidence type="ECO:0000256" key="3">
    <source>
        <dbReference type="ARBA" id="ARBA00022989"/>
    </source>
</evidence>
<feature type="transmembrane region" description="Helical" evidence="6">
    <location>
        <begin position="144"/>
        <end position="162"/>
    </location>
</feature>
<gene>
    <name evidence="8" type="primary">RHBDD2</name>
</gene>
<feature type="transmembrane region" description="Helical" evidence="6">
    <location>
        <begin position="251"/>
        <end position="271"/>
    </location>
</feature>
<dbReference type="Gene3D" id="1.20.1540.10">
    <property type="entry name" value="Rhomboid-like"/>
    <property type="match status" value="1"/>
</dbReference>